<sequence>MSVGKAPKLVISFGGSYGTTGAPPSLPSIPRTQLKYRGHRKAGSITGSSAASSSSSSSTVSSSSETEGESMRDEDHEVRKSHTGWFIYFKLFISL</sequence>
<proteinExistence type="predicted"/>
<feature type="compositionally biased region" description="Low complexity" evidence="1">
    <location>
        <begin position="43"/>
        <end position="65"/>
    </location>
</feature>
<evidence type="ECO:0000313" key="3">
    <source>
        <dbReference type="Proteomes" id="UP000784294"/>
    </source>
</evidence>
<feature type="compositionally biased region" description="Basic and acidic residues" evidence="1">
    <location>
        <begin position="69"/>
        <end position="79"/>
    </location>
</feature>
<dbReference type="Proteomes" id="UP000784294">
    <property type="component" value="Unassembled WGS sequence"/>
</dbReference>
<gene>
    <name evidence="2" type="ORF">PXEA_LOCUS25130</name>
</gene>
<dbReference type="AlphaFoldDB" id="A0A3S5CLU7"/>
<protein>
    <submittedName>
        <fullName evidence="2">Uncharacterized protein</fullName>
    </submittedName>
</protein>
<name>A0A3S5CLU7_9PLAT</name>
<reference evidence="2" key="1">
    <citation type="submission" date="2018-11" db="EMBL/GenBank/DDBJ databases">
        <authorList>
            <consortium name="Pathogen Informatics"/>
        </authorList>
    </citation>
    <scope>NUCLEOTIDE SEQUENCE</scope>
</reference>
<organism evidence="2 3">
    <name type="scientific">Protopolystoma xenopodis</name>
    <dbReference type="NCBI Taxonomy" id="117903"/>
    <lineage>
        <taxon>Eukaryota</taxon>
        <taxon>Metazoa</taxon>
        <taxon>Spiralia</taxon>
        <taxon>Lophotrochozoa</taxon>
        <taxon>Platyhelminthes</taxon>
        <taxon>Monogenea</taxon>
        <taxon>Polyopisthocotylea</taxon>
        <taxon>Polystomatidea</taxon>
        <taxon>Polystomatidae</taxon>
        <taxon>Protopolystoma</taxon>
    </lineage>
</organism>
<accession>A0A3S5CLU7</accession>
<evidence type="ECO:0000313" key="2">
    <source>
        <dbReference type="EMBL" id="VEL31690.1"/>
    </source>
</evidence>
<evidence type="ECO:0000256" key="1">
    <source>
        <dbReference type="SAM" id="MobiDB-lite"/>
    </source>
</evidence>
<keyword evidence="3" id="KW-1185">Reference proteome</keyword>
<feature type="region of interest" description="Disordered" evidence="1">
    <location>
        <begin position="15"/>
        <end position="79"/>
    </location>
</feature>
<dbReference type="EMBL" id="CAAALY010125367">
    <property type="protein sequence ID" value="VEL31690.1"/>
    <property type="molecule type" value="Genomic_DNA"/>
</dbReference>
<comment type="caution">
    <text evidence="2">The sequence shown here is derived from an EMBL/GenBank/DDBJ whole genome shotgun (WGS) entry which is preliminary data.</text>
</comment>